<dbReference type="GO" id="GO:0051017">
    <property type="term" value="P:actin filament bundle assembly"/>
    <property type="evidence" value="ECO:0007669"/>
    <property type="project" value="TreeGrafter"/>
</dbReference>
<dbReference type="GO" id="GO:0005737">
    <property type="term" value="C:cytoplasm"/>
    <property type="evidence" value="ECO:0007669"/>
    <property type="project" value="TreeGrafter"/>
</dbReference>
<evidence type="ECO:0000313" key="3">
    <source>
        <dbReference type="EMBL" id="CAD8314658.1"/>
    </source>
</evidence>
<dbReference type="Pfam" id="PF12796">
    <property type="entry name" value="Ank_2"/>
    <property type="match status" value="1"/>
</dbReference>
<dbReference type="InterPro" id="IPR036770">
    <property type="entry name" value="Ankyrin_rpt-contain_sf"/>
</dbReference>
<keyword evidence="1" id="KW-0677">Repeat</keyword>
<dbReference type="GO" id="GO:0051015">
    <property type="term" value="F:actin filament binding"/>
    <property type="evidence" value="ECO:0007669"/>
    <property type="project" value="TreeGrafter"/>
</dbReference>
<organism evidence="3">
    <name type="scientific">Pseudictyota dubia</name>
    <dbReference type="NCBI Taxonomy" id="2749911"/>
    <lineage>
        <taxon>Eukaryota</taxon>
        <taxon>Sar</taxon>
        <taxon>Stramenopiles</taxon>
        <taxon>Ochrophyta</taxon>
        <taxon>Bacillariophyta</taxon>
        <taxon>Mediophyceae</taxon>
        <taxon>Biddulphiophycidae</taxon>
        <taxon>Eupodiscales</taxon>
        <taxon>Odontellaceae</taxon>
        <taxon>Pseudictyota</taxon>
    </lineage>
</organism>
<accession>A0A7R9Z9P3</accession>
<gene>
    <name evidence="3" type="ORF">TDUB1175_LOCUS13447</name>
</gene>
<keyword evidence="2" id="KW-0040">ANK repeat</keyword>
<dbReference type="PANTHER" id="PTHR24153:SF8">
    <property type="entry name" value="FORKED, ISOFORM F"/>
    <property type="match status" value="1"/>
</dbReference>
<reference evidence="3" key="1">
    <citation type="submission" date="2021-01" db="EMBL/GenBank/DDBJ databases">
        <authorList>
            <person name="Corre E."/>
            <person name="Pelletier E."/>
            <person name="Niang G."/>
            <person name="Scheremetjew M."/>
            <person name="Finn R."/>
            <person name="Kale V."/>
            <person name="Holt S."/>
            <person name="Cochrane G."/>
            <person name="Meng A."/>
            <person name="Brown T."/>
            <person name="Cohen L."/>
        </authorList>
    </citation>
    <scope>NUCLEOTIDE SEQUENCE</scope>
    <source>
        <strain evidence="3">CCMP147</strain>
    </source>
</reference>
<name>A0A7R9Z9P3_9STRA</name>
<dbReference type="InterPro" id="IPR002110">
    <property type="entry name" value="Ankyrin_rpt"/>
</dbReference>
<sequence>MSAIGSSLTMVASAMKLFPSWSSDRFLDTGDMDEGRGKAYACRYARKRQWGHLRDLLLRVEYAQLSLEGVVDAIDGQTLLHVVCSHAPPLDVVTTLTDMFPALIDAADAIRRTPLHVAVENGASLEVVGFLVKSKPACAMLKDEDGKTPLMLVCQEIGELDDKDEARYFDDAFEADRRLLYLCDVAQSLAKAVPLSVLVEDEYGMTALEHAINSEAPRKMIRYLQHTTCRVVRTMNLESKRRQREIAMQQKENLNQEESHAYVVSSGVMGNVKRNSVVSSSA</sequence>
<dbReference type="SMART" id="SM00248">
    <property type="entry name" value="ANK"/>
    <property type="match status" value="3"/>
</dbReference>
<proteinExistence type="predicted"/>
<dbReference type="SUPFAM" id="SSF48403">
    <property type="entry name" value="Ankyrin repeat"/>
    <property type="match status" value="1"/>
</dbReference>
<dbReference type="AlphaFoldDB" id="A0A7R9Z9P3"/>
<evidence type="ECO:0000256" key="2">
    <source>
        <dbReference type="ARBA" id="ARBA00023043"/>
    </source>
</evidence>
<dbReference type="PANTHER" id="PTHR24153">
    <property type="entry name" value="ESPIN"/>
    <property type="match status" value="1"/>
</dbReference>
<dbReference type="InterPro" id="IPR052420">
    <property type="entry name" value="Espin/Espin-like"/>
</dbReference>
<dbReference type="EMBL" id="HBED01026906">
    <property type="protein sequence ID" value="CAD8314658.1"/>
    <property type="molecule type" value="Transcribed_RNA"/>
</dbReference>
<protein>
    <submittedName>
        <fullName evidence="3">Uncharacterized protein</fullName>
    </submittedName>
</protein>
<dbReference type="Gene3D" id="1.25.40.20">
    <property type="entry name" value="Ankyrin repeat-containing domain"/>
    <property type="match status" value="1"/>
</dbReference>
<evidence type="ECO:0000256" key="1">
    <source>
        <dbReference type="ARBA" id="ARBA00022737"/>
    </source>
</evidence>